<feature type="transmembrane region" description="Helical" evidence="6">
    <location>
        <begin position="99"/>
        <end position="120"/>
    </location>
</feature>
<name>A0ABR3I0R6_LOXSC</name>
<sequence>MTIPVIFDEKGTKPILYWISTQWKGIVAEFFSTMLLLIFGCMSCIPVAGAPDPALFGPIVFGLTVMFNIQIFGHISGAFMNPFVSVIAVIWGKISFSVGVAYVLAECAGAILGYGILMAVSPTDIAAEGICLTLTHINVFQALGVEMALSAALSLLNCGVWDPVNSHNSDSVPLKFGFAIVGLSFAGGRFTDASMNPARSLGPAVWTNRWDNHWVYWVGPMVGGILPALFYKHFYRQAKPKVEDLGPMSSSVADKTIM</sequence>
<keyword evidence="5" id="KW-0813">Transport</keyword>
<evidence type="ECO:0000313" key="7">
    <source>
        <dbReference type="EMBL" id="KAL0882407.1"/>
    </source>
</evidence>
<evidence type="ECO:0000256" key="5">
    <source>
        <dbReference type="RuleBase" id="RU000477"/>
    </source>
</evidence>
<dbReference type="EMBL" id="JBEUOH010000010">
    <property type="protein sequence ID" value="KAL0882407.1"/>
    <property type="molecule type" value="Genomic_DNA"/>
</dbReference>
<dbReference type="PANTHER" id="PTHR19139:SF270">
    <property type="entry name" value="ENTOMOGLYCEROPORIN 1-RELATED"/>
    <property type="match status" value="1"/>
</dbReference>
<feature type="transmembrane region" description="Helical" evidence="6">
    <location>
        <begin position="26"/>
        <end position="49"/>
    </location>
</feature>
<dbReference type="Gene3D" id="1.20.1080.10">
    <property type="entry name" value="Glycerol uptake facilitator protein"/>
    <property type="match status" value="1"/>
</dbReference>
<feature type="transmembrane region" description="Helical" evidence="6">
    <location>
        <begin position="214"/>
        <end position="231"/>
    </location>
</feature>
<dbReference type="InterPro" id="IPR023271">
    <property type="entry name" value="Aquaporin-like"/>
</dbReference>
<evidence type="ECO:0000256" key="6">
    <source>
        <dbReference type="SAM" id="Phobius"/>
    </source>
</evidence>
<dbReference type="PANTHER" id="PTHR19139">
    <property type="entry name" value="AQUAPORIN TRANSPORTER"/>
    <property type="match status" value="1"/>
</dbReference>
<dbReference type="InterPro" id="IPR034294">
    <property type="entry name" value="Aquaporin_transptr"/>
</dbReference>
<comment type="caution">
    <text evidence="7">The sequence shown here is derived from an EMBL/GenBank/DDBJ whole genome shotgun (WGS) entry which is preliminary data.</text>
</comment>
<feature type="transmembrane region" description="Helical" evidence="6">
    <location>
        <begin position="69"/>
        <end position="92"/>
    </location>
</feature>
<dbReference type="PRINTS" id="PR00783">
    <property type="entry name" value="MINTRINSICP"/>
</dbReference>
<evidence type="ECO:0000256" key="2">
    <source>
        <dbReference type="ARBA" id="ARBA00022692"/>
    </source>
</evidence>
<comment type="subcellular location">
    <subcellularLocation>
        <location evidence="1">Membrane</location>
        <topology evidence="1">Multi-pass membrane protein</topology>
    </subcellularLocation>
</comment>
<evidence type="ECO:0000256" key="1">
    <source>
        <dbReference type="ARBA" id="ARBA00004141"/>
    </source>
</evidence>
<accession>A0ABR3I0R6</accession>
<reference evidence="7 8" key="1">
    <citation type="submission" date="2024-06" db="EMBL/GenBank/DDBJ databases">
        <title>A chromosome-level genome assembly of beet webworm, Loxostege sticticalis.</title>
        <authorList>
            <person name="Zhang Y."/>
        </authorList>
    </citation>
    <scope>NUCLEOTIDE SEQUENCE [LARGE SCALE GENOMIC DNA]</scope>
    <source>
        <strain evidence="7">AQ026</strain>
        <tissue evidence="7">Whole body</tissue>
    </source>
</reference>
<protein>
    <recommendedName>
        <fullName evidence="9">Aquaporin</fullName>
    </recommendedName>
</protein>
<gene>
    <name evidence="7" type="ORF">ABMA27_000891</name>
</gene>
<comment type="similarity">
    <text evidence="5">Belongs to the MIP/aquaporin (TC 1.A.8) family.</text>
</comment>
<dbReference type="Proteomes" id="UP001549920">
    <property type="component" value="Unassembled WGS sequence"/>
</dbReference>
<keyword evidence="8" id="KW-1185">Reference proteome</keyword>
<proteinExistence type="inferred from homology"/>
<evidence type="ECO:0000256" key="3">
    <source>
        <dbReference type="ARBA" id="ARBA00022989"/>
    </source>
</evidence>
<organism evidence="7 8">
    <name type="scientific">Loxostege sticticalis</name>
    <name type="common">Beet webworm moth</name>
    <dbReference type="NCBI Taxonomy" id="481309"/>
    <lineage>
        <taxon>Eukaryota</taxon>
        <taxon>Metazoa</taxon>
        <taxon>Ecdysozoa</taxon>
        <taxon>Arthropoda</taxon>
        <taxon>Hexapoda</taxon>
        <taxon>Insecta</taxon>
        <taxon>Pterygota</taxon>
        <taxon>Neoptera</taxon>
        <taxon>Endopterygota</taxon>
        <taxon>Lepidoptera</taxon>
        <taxon>Glossata</taxon>
        <taxon>Ditrysia</taxon>
        <taxon>Pyraloidea</taxon>
        <taxon>Crambidae</taxon>
        <taxon>Pyraustinae</taxon>
        <taxon>Loxostege</taxon>
    </lineage>
</organism>
<evidence type="ECO:0000256" key="4">
    <source>
        <dbReference type="ARBA" id="ARBA00023136"/>
    </source>
</evidence>
<keyword evidence="4 6" id="KW-0472">Membrane</keyword>
<evidence type="ECO:0008006" key="9">
    <source>
        <dbReference type="Google" id="ProtNLM"/>
    </source>
</evidence>
<evidence type="ECO:0000313" key="8">
    <source>
        <dbReference type="Proteomes" id="UP001549920"/>
    </source>
</evidence>
<keyword evidence="3 6" id="KW-1133">Transmembrane helix</keyword>
<dbReference type="SUPFAM" id="SSF81338">
    <property type="entry name" value="Aquaporin-like"/>
    <property type="match status" value="1"/>
</dbReference>
<dbReference type="Pfam" id="PF00230">
    <property type="entry name" value="MIP"/>
    <property type="match status" value="1"/>
</dbReference>
<keyword evidence="2 5" id="KW-0812">Transmembrane</keyword>
<dbReference type="InterPro" id="IPR000425">
    <property type="entry name" value="MIP"/>
</dbReference>